<organism evidence="1">
    <name type="scientific">Anguilla anguilla</name>
    <name type="common">European freshwater eel</name>
    <name type="synonym">Muraena anguilla</name>
    <dbReference type="NCBI Taxonomy" id="7936"/>
    <lineage>
        <taxon>Eukaryota</taxon>
        <taxon>Metazoa</taxon>
        <taxon>Chordata</taxon>
        <taxon>Craniata</taxon>
        <taxon>Vertebrata</taxon>
        <taxon>Euteleostomi</taxon>
        <taxon>Actinopterygii</taxon>
        <taxon>Neopterygii</taxon>
        <taxon>Teleostei</taxon>
        <taxon>Anguilliformes</taxon>
        <taxon>Anguillidae</taxon>
        <taxon>Anguilla</taxon>
    </lineage>
</organism>
<sequence length="14" mass="1565">MVGKSSIQFNQARV</sequence>
<evidence type="ECO:0000313" key="1">
    <source>
        <dbReference type="EMBL" id="JAH17292.1"/>
    </source>
</evidence>
<protein>
    <submittedName>
        <fullName evidence="1">Uncharacterized protein</fullName>
    </submittedName>
</protein>
<dbReference type="EMBL" id="GBXM01091285">
    <property type="protein sequence ID" value="JAH17292.1"/>
    <property type="molecule type" value="Transcribed_RNA"/>
</dbReference>
<name>A0A0E9QLG7_ANGAN</name>
<reference evidence="1" key="2">
    <citation type="journal article" date="2015" name="Fish Shellfish Immunol.">
        <title>Early steps in the European eel (Anguilla anguilla)-Vibrio vulnificus interaction in the gills: Role of the RtxA13 toxin.</title>
        <authorList>
            <person name="Callol A."/>
            <person name="Pajuelo D."/>
            <person name="Ebbesson L."/>
            <person name="Teles M."/>
            <person name="MacKenzie S."/>
            <person name="Amaro C."/>
        </authorList>
    </citation>
    <scope>NUCLEOTIDE SEQUENCE</scope>
</reference>
<reference evidence="1" key="1">
    <citation type="submission" date="2014-11" db="EMBL/GenBank/DDBJ databases">
        <authorList>
            <person name="Amaro Gonzalez C."/>
        </authorList>
    </citation>
    <scope>NUCLEOTIDE SEQUENCE</scope>
</reference>
<proteinExistence type="predicted"/>
<accession>A0A0E9QLG7</accession>